<organism evidence="6 7">
    <name type="scientific">Bradyrhizobium jicamae</name>
    <dbReference type="NCBI Taxonomy" id="280332"/>
    <lineage>
        <taxon>Bacteria</taxon>
        <taxon>Pseudomonadati</taxon>
        <taxon>Pseudomonadota</taxon>
        <taxon>Alphaproteobacteria</taxon>
        <taxon>Hyphomicrobiales</taxon>
        <taxon>Nitrobacteraceae</taxon>
        <taxon>Bradyrhizobium</taxon>
    </lineage>
</organism>
<keyword evidence="1" id="KW-0677">Repeat</keyword>
<dbReference type="EMBL" id="LLXZ01000093">
    <property type="protein sequence ID" value="KRR08111.1"/>
    <property type="molecule type" value="Genomic_DNA"/>
</dbReference>
<evidence type="ECO:0000256" key="3">
    <source>
        <dbReference type="PROSITE-ProRule" id="PRU00339"/>
    </source>
</evidence>
<dbReference type="PROSITE" id="PS50293">
    <property type="entry name" value="TPR_REGION"/>
    <property type="match status" value="1"/>
</dbReference>
<dbReference type="InterPro" id="IPR011600">
    <property type="entry name" value="Pept_C14_caspase"/>
</dbReference>
<dbReference type="Pfam" id="PF13414">
    <property type="entry name" value="TPR_11"/>
    <property type="match status" value="1"/>
</dbReference>
<dbReference type="PANTHER" id="PTHR22576">
    <property type="entry name" value="MUCOSA ASSOCIATED LYMPHOID TISSUE LYMPHOMA TRANSLOCATION PROTEIN 1/PARACASPASE"/>
    <property type="match status" value="1"/>
</dbReference>
<keyword evidence="7" id="KW-1185">Reference proteome</keyword>
<dbReference type="InterPro" id="IPR029030">
    <property type="entry name" value="Caspase-like_dom_sf"/>
</dbReference>
<feature type="chain" id="PRO_5006443316" description="Caspase family p20 domain-containing protein" evidence="4">
    <location>
        <begin position="28"/>
        <end position="575"/>
    </location>
</feature>
<evidence type="ECO:0000256" key="4">
    <source>
        <dbReference type="SAM" id="SignalP"/>
    </source>
</evidence>
<feature type="domain" description="Caspase family p20" evidence="5">
    <location>
        <begin position="342"/>
        <end position="472"/>
    </location>
</feature>
<evidence type="ECO:0000256" key="2">
    <source>
        <dbReference type="ARBA" id="ARBA00022803"/>
    </source>
</evidence>
<feature type="repeat" description="TPR" evidence="3">
    <location>
        <begin position="236"/>
        <end position="269"/>
    </location>
</feature>
<dbReference type="InterPro" id="IPR019734">
    <property type="entry name" value="TPR_rpt"/>
</dbReference>
<keyword evidence="4" id="KW-0732">Signal</keyword>
<dbReference type="InterPro" id="IPR052039">
    <property type="entry name" value="Caspase-related_regulators"/>
</dbReference>
<dbReference type="Pfam" id="PF13181">
    <property type="entry name" value="TPR_8"/>
    <property type="match status" value="1"/>
</dbReference>
<dbReference type="AlphaFoldDB" id="A0A0R3LQR7"/>
<feature type="repeat" description="TPR" evidence="3">
    <location>
        <begin position="63"/>
        <end position="96"/>
    </location>
</feature>
<dbReference type="Pfam" id="PF07719">
    <property type="entry name" value="TPR_2"/>
    <property type="match status" value="1"/>
</dbReference>
<dbReference type="Gene3D" id="1.25.40.10">
    <property type="entry name" value="Tetratricopeptide repeat domain"/>
    <property type="match status" value="3"/>
</dbReference>
<dbReference type="InterPro" id="IPR011990">
    <property type="entry name" value="TPR-like_helical_dom_sf"/>
</dbReference>
<dbReference type="PROSITE" id="PS50208">
    <property type="entry name" value="CASPASE_P20"/>
    <property type="match status" value="1"/>
</dbReference>
<dbReference type="GO" id="GO:0004197">
    <property type="term" value="F:cysteine-type endopeptidase activity"/>
    <property type="evidence" value="ECO:0007669"/>
    <property type="project" value="InterPro"/>
</dbReference>
<dbReference type="SMART" id="SM00028">
    <property type="entry name" value="TPR"/>
    <property type="match status" value="7"/>
</dbReference>
<evidence type="ECO:0000256" key="1">
    <source>
        <dbReference type="ARBA" id="ARBA00022737"/>
    </source>
</evidence>
<accession>A0A0R3LQR7</accession>
<dbReference type="GO" id="GO:0006508">
    <property type="term" value="P:proteolysis"/>
    <property type="evidence" value="ECO:0007669"/>
    <property type="project" value="InterPro"/>
</dbReference>
<protein>
    <recommendedName>
        <fullName evidence="5">Caspase family p20 domain-containing protein</fullName>
    </recommendedName>
</protein>
<sequence>MRRSVLPMLRALLLGLVMLAAAGPARAAGDIDTCRNSTAEPVARLAACESVIADDKITGPSRAAAFGYRGDSLMKKRDYDGAIAAFTAAHEIAPQNINIINARGIAYSYKGDDERALADYDLCLQLRPTFGSAYNNRGLIFMRRGELQRSLDEFNLAVKYIFNDQSRYLHHYNRGRLQGLMKQYDASLADFAEAQRTNPDGSQVPAYRCITYIGMGRFDDALADCDIALAKSPNNVYALTSRGNAYLGKGNLDAALSDYNQVLKINPNYVRAYVGRGQLFEKRRNLGAARADYRYAANAVAARREDIDTTLARAVAKERLEALLGAAAPPPAGKATPQPAGPRKVALIVGNGAYRNVAPLDNPPRDAKLIASTFRELGFATVTLASDLGRDKFFASLHEFGQEAEKADWAVVYYAGHGMEIGGVNYLIPVDARLKADSDAETQAVALEQVIAAVAGAKKLRLVMLDACRDNPFEKTMQRTIALKLVNRGFSNIEPEAGFMVVYAAKHGETALDGDAANSPFATVLARVIKEPRIEVRKLFDIVRDDVWKATNRTQQPFTYGSLPGREDFYFVAGR</sequence>
<dbReference type="InterPro" id="IPR013105">
    <property type="entry name" value="TPR_2"/>
</dbReference>
<dbReference type="Gene3D" id="3.40.50.1460">
    <property type="match status" value="1"/>
</dbReference>
<dbReference type="Proteomes" id="UP000050863">
    <property type="component" value="Unassembled WGS sequence"/>
</dbReference>
<feature type="repeat" description="TPR" evidence="3">
    <location>
        <begin position="97"/>
        <end position="130"/>
    </location>
</feature>
<evidence type="ECO:0000313" key="6">
    <source>
        <dbReference type="EMBL" id="KRR08111.1"/>
    </source>
</evidence>
<dbReference type="PANTHER" id="PTHR22576:SF37">
    <property type="entry name" value="MUCOSA-ASSOCIATED LYMPHOID TISSUE LYMPHOMA TRANSLOCATION PROTEIN 1"/>
    <property type="match status" value="1"/>
</dbReference>
<feature type="signal peptide" evidence="4">
    <location>
        <begin position="1"/>
        <end position="27"/>
    </location>
</feature>
<evidence type="ECO:0000259" key="5">
    <source>
        <dbReference type="PROSITE" id="PS50208"/>
    </source>
</evidence>
<proteinExistence type="predicted"/>
<dbReference type="SUPFAM" id="SSF52129">
    <property type="entry name" value="Caspase-like"/>
    <property type="match status" value="1"/>
</dbReference>
<evidence type="ECO:0000313" key="7">
    <source>
        <dbReference type="Proteomes" id="UP000050863"/>
    </source>
</evidence>
<dbReference type="SUPFAM" id="SSF48452">
    <property type="entry name" value="TPR-like"/>
    <property type="match status" value="1"/>
</dbReference>
<keyword evidence="2 3" id="KW-0802">TPR repeat</keyword>
<reference evidence="6 7" key="1">
    <citation type="submission" date="2014-03" db="EMBL/GenBank/DDBJ databases">
        <title>Bradyrhizobium valentinum sp. nov., isolated from effective nodules of Lupinus mariae-josephae, a lupine endemic of basic-lime soils in Eastern Spain.</title>
        <authorList>
            <person name="Duran D."/>
            <person name="Rey L."/>
            <person name="Navarro A."/>
            <person name="Busquets A."/>
            <person name="Imperial J."/>
            <person name="Ruiz-Argueso T."/>
        </authorList>
    </citation>
    <scope>NUCLEOTIDE SEQUENCE [LARGE SCALE GENOMIC DNA]</scope>
    <source>
        <strain evidence="6 7">PAC68</strain>
    </source>
</reference>
<name>A0A0R3LQR7_9BRAD</name>
<dbReference type="InterPro" id="IPR001309">
    <property type="entry name" value="Pept_C14_p20"/>
</dbReference>
<dbReference type="STRING" id="280332.CQ12_14795"/>
<dbReference type="Pfam" id="PF00656">
    <property type="entry name" value="Peptidase_C14"/>
    <property type="match status" value="1"/>
</dbReference>
<dbReference type="PROSITE" id="PS50005">
    <property type="entry name" value="TPR"/>
    <property type="match status" value="3"/>
</dbReference>
<gene>
    <name evidence="6" type="ORF">CQ12_14795</name>
</gene>
<comment type="caution">
    <text evidence="6">The sequence shown here is derived from an EMBL/GenBank/DDBJ whole genome shotgun (WGS) entry which is preliminary data.</text>
</comment>